<keyword evidence="9" id="KW-0963">Cytoplasm</keyword>
<evidence type="ECO:0000256" key="3">
    <source>
        <dbReference type="ARBA" id="ARBA00008184"/>
    </source>
</evidence>
<dbReference type="GO" id="GO:0004844">
    <property type="term" value="F:uracil DNA N-glycosylase activity"/>
    <property type="evidence" value="ECO:0007669"/>
    <property type="project" value="UniProtKB-UniRule"/>
</dbReference>
<name>A0A2D2CUU9_METT3</name>
<dbReference type="NCBIfam" id="TIGR00628">
    <property type="entry name" value="ung"/>
    <property type="match status" value="1"/>
</dbReference>
<feature type="active site" description="Proton acceptor" evidence="9">
    <location>
        <position position="67"/>
    </location>
</feature>
<dbReference type="FunFam" id="3.40.470.10:FF:000001">
    <property type="entry name" value="Uracil-DNA glycosylase"/>
    <property type="match status" value="1"/>
</dbReference>
<comment type="function">
    <text evidence="2 9">Excises uracil residues from the DNA which can arise as a result of misincorporation of dUMP residues by DNA polymerase or due to deamination of cytosine.</text>
</comment>
<evidence type="ECO:0000256" key="7">
    <source>
        <dbReference type="ARBA" id="ARBA00022801"/>
    </source>
</evidence>
<dbReference type="SMART" id="SM00987">
    <property type="entry name" value="UreE_C"/>
    <property type="match status" value="1"/>
</dbReference>
<dbReference type="RefSeq" id="WP_003611187.1">
    <property type="nucleotide sequence ID" value="NZ_ADVE02000001.1"/>
</dbReference>
<keyword evidence="8 9" id="KW-0234">DNA repair</keyword>
<dbReference type="Gene3D" id="3.40.470.10">
    <property type="entry name" value="Uracil-DNA glycosylase-like domain"/>
    <property type="match status" value="1"/>
</dbReference>
<dbReference type="NCBIfam" id="NF003592">
    <property type="entry name" value="PRK05254.1-5"/>
    <property type="match status" value="1"/>
</dbReference>
<dbReference type="STRING" id="595536.GCA_000178815_00844"/>
<dbReference type="NCBIfam" id="NF003588">
    <property type="entry name" value="PRK05254.1-1"/>
    <property type="match status" value="1"/>
</dbReference>
<feature type="domain" description="Uracil-DNA glycosylase-like" evidence="10">
    <location>
        <begin position="51"/>
        <end position="212"/>
    </location>
</feature>
<evidence type="ECO:0000256" key="4">
    <source>
        <dbReference type="ARBA" id="ARBA00012030"/>
    </source>
</evidence>
<dbReference type="EC" id="3.2.2.27" evidence="4 9"/>
<evidence type="ECO:0000256" key="6">
    <source>
        <dbReference type="ARBA" id="ARBA00022763"/>
    </source>
</evidence>
<sequence>MNKPVRLDESWKARLTGELDQPYFAELRRFVRAEYERGPVYPPAKQIFRAFDECPFDAVEAVILGQDPYHGAGQANGLCFAVERTVAPPPSLQNIFKEIENDLGRPVSRDPDLSRWARQGVLLLNATLTVREGAAGSHQGKGWERFTDAAVAALSREREGIVFLLWGAYARQKGAGVDRRRHLVLECAHPSPLSARNGFFGCRHFSKANAYLEARGAAPIEW</sequence>
<keyword evidence="6 9" id="KW-0227">DNA damage</keyword>
<comment type="similarity">
    <text evidence="3 9">Belongs to the uracil-DNA glycosylase (UDG) superfamily. UNG family.</text>
</comment>
<dbReference type="Proteomes" id="UP000230709">
    <property type="component" value="Chromosome"/>
</dbReference>
<reference evidence="12" key="1">
    <citation type="submission" date="2017-10" db="EMBL/GenBank/DDBJ databases">
        <title>Completed PacBio SMRT sequence of Methylosinus trichosporium OB3b reveals presence of a third large plasmid.</title>
        <authorList>
            <person name="Charles T.C."/>
            <person name="Lynch M.D.J."/>
            <person name="Heil J.R."/>
            <person name="Cheng J."/>
        </authorList>
    </citation>
    <scope>NUCLEOTIDE SEQUENCE [LARGE SCALE GENOMIC DNA]</scope>
    <source>
        <strain evidence="12">OB3b</strain>
    </source>
</reference>
<gene>
    <name evidence="9" type="primary">ung</name>
    <name evidence="11" type="ORF">CQW49_00500</name>
</gene>
<organism evidence="11 12">
    <name type="scientific">Methylosinus trichosporium (strain ATCC 35070 / NCIMB 11131 / UNIQEM 75 / OB3b)</name>
    <dbReference type="NCBI Taxonomy" id="595536"/>
    <lineage>
        <taxon>Bacteria</taxon>
        <taxon>Pseudomonadati</taxon>
        <taxon>Pseudomonadota</taxon>
        <taxon>Alphaproteobacteria</taxon>
        <taxon>Hyphomicrobiales</taxon>
        <taxon>Methylocystaceae</taxon>
        <taxon>Methylosinus</taxon>
    </lineage>
</organism>
<dbReference type="PANTHER" id="PTHR11264:SF0">
    <property type="entry name" value="URACIL-DNA GLYCOSYLASE"/>
    <property type="match status" value="1"/>
</dbReference>
<evidence type="ECO:0000256" key="2">
    <source>
        <dbReference type="ARBA" id="ARBA00002631"/>
    </source>
</evidence>
<evidence type="ECO:0000259" key="10">
    <source>
        <dbReference type="SMART" id="SM00986"/>
    </source>
</evidence>
<evidence type="ECO:0000313" key="11">
    <source>
        <dbReference type="EMBL" id="ATQ66538.1"/>
    </source>
</evidence>
<comment type="catalytic activity">
    <reaction evidence="1 9">
        <text>Hydrolyzes single-stranded DNA or mismatched double-stranded DNA and polynucleotides, releasing free uracil.</text>
        <dbReference type="EC" id="3.2.2.27"/>
    </reaction>
</comment>
<evidence type="ECO:0000313" key="12">
    <source>
        <dbReference type="Proteomes" id="UP000230709"/>
    </source>
</evidence>
<dbReference type="SMART" id="SM00986">
    <property type="entry name" value="UDG"/>
    <property type="match status" value="1"/>
</dbReference>
<dbReference type="NCBIfam" id="NF003591">
    <property type="entry name" value="PRK05254.1-4"/>
    <property type="match status" value="1"/>
</dbReference>
<proteinExistence type="inferred from homology"/>
<keyword evidence="12" id="KW-1185">Reference proteome</keyword>
<dbReference type="KEGG" id="mtw:CQW49_00500"/>
<dbReference type="InterPro" id="IPR036895">
    <property type="entry name" value="Uracil-DNA_glycosylase-like_sf"/>
</dbReference>
<dbReference type="AlphaFoldDB" id="A0A2D2CUU9"/>
<dbReference type="InterPro" id="IPR005122">
    <property type="entry name" value="Uracil-DNA_glycosylase-like"/>
</dbReference>
<dbReference type="HAMAP" id="MF_00148">
    <property type="entry name" value="UDG"/>
    <property type="match status" value="1"/>
</dbReference>
<dbReference type="InterPro" id="IPR002043">
    <property type="entry name" value="UDG_fam1"/>
</dbReference>
<evidence type="ECO:0000256" key="5">
    <source>
        <dbReference type="ARBA" id="ARBA00018429"/>
    </source>
</evidence>
<dbReference type="CDD" id="cd10027">
    <property type="entry name" value="UDG-F1-like"/>
    <property type="match status" value="1"/>
</dbReference>
<protein>
    <recommendedName>
        <fullName evidence="5 9">Uracil-DNA glycosylase</fullName>
        <shortName evidence="9">UDG</shortName>
        <ecNumber evidence="4 9">3.2.2.27</ecNumber>
    </recommendedName>
</protein>
<accession>A0A2D2CUU9</accession>
<evidence type="ECO:0000256" key="9">
    <source>
        <dbReference type="HAMAP-Rule" id="MF_00148"/>
    </source>
</evidence>
<dbReference type="SUPFAM" id="SSF52141">
    <property type="entry name" value="Uracil-DNA glycosylase-like"/>
    <property type="match status" value="1"/>
</dbReference>
<dbReference type="PANTHER" id="PTHR11264">
    <property type="entry name" value="URACIL-DNA GLYCOSYLASE"/>
    <property type="match status" value="1"/>
</dbReference>
<evidence type="ECO:0000256" key="8">
    <source>
        <dbReference type="ARBA" id="ARBA00023204"/>
    </source>
</evidence>
<dbReference type="EMBL" id="CP023737">
    <property type="protein sequence ID" value="ATQ66538.1"/>
    <property type="molecule type" value="Genomic_DNA"/>
</dbReference>
<comment type="subcellular location">
    <subcellularLocation>
        <location evidence="9">Cytoplasm</location>
    </subcellularLocation>
</comment>
<dbReference type="GO" id="GO:0097510">
    <property type="term" value="P:base-excision repair, AP site formation via deaminated base removal"/>
    <property type="evidence" value="ECO:0007669"/>
    <property type="project" value="TreeGrafter"/>
</dbReference>
<keyword evidence="7 9" id="KW-0378">Hydrolase</keyword>
<evidence type="ECO:0000256" key="1">
    <source>
        <dbReference type="ARBA" id="ARBA00001400"/>
    </source>
</evidence>
<dbReference type="GO" id="GO:0005737">
    <property type="term" value="C:cytoplasm"/>
    <property type="evidence" value="ECO:0007669"/>
    <property type="project" value="UniProtKB-SubCell"/>
</dbReference>
<dbReference type="Pfam" id="PF03167">
    <property type="entry name" value="UDG"/>
    <property type="match status" value="1"/>
</dbReference>
<dbReference type="NCBIfam" id="NF003589">
    <property type="entry name" value="PRK05254.1-2"/>
    <property type="match status" value="1"/>
</dbReference>